<organism evidence="2 3">
    <name type="scientific">Christiangramia flava JLT2011</name>
    <dbReference type="NCBI Taxonomy" id="1229726"/>
    <lineage>
        <taxon>Bacteria</taxon>
        <taxon>Pseudomonadati</taxon>
        <taxon>Bacteroidota</taxon>
        <taxon>Flavobacteriia</taxon>
        <taxon>Flavobacteriales</taxon>
        <taxon>Flavobacteriaceae</taxon>
        <taxon>Christiangramia</taxon>
    </lineage>
</organism>
<dbReference type="InterPro" id="IPR050300">
    <property type="entry name" value="GDXG_lipolytic_enzyme"/>
</dbReference>
<keyword evidence="1 2" id="KW-0378">Hydrolase</keyword>
<dbReference type="PANTHER" id="PTHR48081:SF9">
    <property type="entry name" value="CARBOXYLESTERASE"/>
    <property type="match status" value="1"/>
</dbReference>
<dbReference type="STRING" id="1229726.GRFL_0292"/>
<dbReference type="Proteomes" id="UP000186230">
    <property type="component" value="Chromosome"/>
</dbReference>
<dbReference type="AlphaFoldDB" id="A0A1L7I095"/>
<keyword evidence="3" id="KW-1185">Reference proteome</keyword>
<dbReference type="Gene3D" id="3.40.50.1820">
    <property type="entry name" value="alpha/beta hydrolase"/>
    <property type="match status" value="1"/>
</dbReference>
<sequence>MDIPYYDSINSVPSDYERQMKLVDISFPEDKNKVPVIIWFHGGGLTGGSKELPDALTGKGYCVVGAGYRLSPKVKAAESVYDAAEAVAWVFRNIEKFHGDPERIFVSGHSAGGYLALMSVMDKDLLVKYDLDANDVAGLVPFSGHTITHFTIRQEMGIPGEQPLIDRWAPIYYVRKDTPPILLITGDREKEMLGRYEENAYFYRMMKVNGQNDIDIYELDGYGHNMTLPAFPLLLNFVSEHSSN</sequence>
<dbReference type="SUPFAM" id="SSF53474">
    <property type="entry name" value="alpha/beta-Hydrolases"/>
    <property type="match status" value="1"/>
</dbReference>
<evidence type="ECO:0000313" key="3">
    <source>
        <dbReference type="Proteomes" id="UP000186230"/>
    </source>
</evidence>
<gene>
    <name evidence="2" type="ORF">GRFL_0292</name>
</gene>
<accession>A0A1L7I095</accession>
<protein>
    <submittedName>
        <fullName evidence="2">Putative lipase</fullName>
        <ecNumber evidence="2">3.1.1.1</ecNumber>
    </submittedName>
</protein>
<reference evidence="2 3" key="1">
    <citation type="submission" date="2016-07" db="EMBL/GenBank/DDBJ databases">
        <title>Multi-omics approach to identify versatile polysaccharide utilization systems of a marine flavobacterium Gramella flava.</title>
        <authorList>
            <person name="Tang K."/>
        </authorList>
    </citation>
    <scope>NUCLEOTIDE SEQUENCE [LARGE SCALE GENOMIC DNA]</scope>
    <source>
        <strain evidence="2 3">JLT2011</strain>
    </source>
</reference>
<name>A0A1L7I095_9FLAO</name>
<dbReference type="KEGG" id="gfl:GRFL_0292"/>
<dbReference type="InterPro" id="IPR049492">
    <property type="entry name" value="BD-FAE-like_dom"/>
</dbReference>
<dbReference type="EC" id="3.1.1.1" evidence="2"/>
<proteinExistence type="predicted"/>
<evidence type="ECO:0000313" key="2">
    <source>
        <dbReference type="EMBL" id="APU67016.1"/>
    </source>
</evidence>
<dbReference type="GO" id="GO:0106435">
    <property type="term" value="F:carboxylesterase activity"/>
    <property type="evidence" value="ECO:0007669"/>
    <property type="project" value="UniProtKB-EC"/>
</dbReference>
<evidence type="ECO:0000256" key="1">
    <source>
        <dbReference type="ARBA" id="ARBA00022801"/>
    </source>
</evidence>
<dbReference type="InterPro" id="IPR029058">
    <property type="entry name" value="AB_hydrolase_fold"/>
</dbReference>
<dbReference type="PANTHER" id="PTHR48081">
    <property type="entry name" value="AB HYDROLASE SUPERFAMILY PROTEIN C4A8.06C"/>
    <property type="match status" value="1"/>
</dbReference>
<dbReference type="EMBL" id="CP016359">
    <property type="protein sequence ID" value="APU67016.1"/>
    <property type="molecule type" value="Genomic_DNA"/>
</dbReference>
<dbReference type="Pfam" id="PF20434">
    <property type="entry name" value="BD-FAE"/>
    <property type="match status" value="1"/>
</dbReference>